<dbReference type="InterPro" id="IPR046357">
    <property type="entry name" value="PPIase_dom_sf"/>
</dbReference>
<dbReference type="EMBL" id="CAKKNE010000003">
    <property type="protein sequence ID" value="CAH0371409.1"/>
    <property type="molecule type" value="Genomic_DNA"/>
</dbReference>
<dbReference type="InterPro" id="IPR001179">
    <property type="entry name" value="PPIase_FKBP_dom"/>
</dbReference>
<dbReference type="InterPro" id="IPR009080">
    <property type="entry name" value="tRNAsynth_Ia_anticodon-bd"/>
</dbReference>
<dbReference type="FunFam" id="3.10.50.40:FF:000006">
    <property type="entry name" value="Peptidyl-prolyl cis-trans isomerase"/>
    <property type="match status" value="1"/>
</dbReference>
<evidence type="ECO:0000256" key="2">
    <source>
        <dbReference type="ARBA" id="ARBA00013194"/>
    </source>
</evidence>
<dbReference type="Pfam" id="PF23493">
    <property type="entry name" value="CysS_C"/>
    <property type="match status" value="1"/>
</dbReference>
<dbReference type="PROSITE" id="PS50059">
    <property type="entry name" value="FKBP_PPIASE"/>
    <property type="match status" value="1"/>
</dbReference>
<sequence>MSEQAEIQRTIEKALAKRNKARSKKMWSVADDIRNMLKEMGVLIQDTGPNTSEWRWAKGALEDSEAEEDGSDDSDSAEAPPPAPAPKKKRAASTDDEAAPKKKRKTFPGGLVATILQPGSGKTAQNRKKITMKYVGTLAKNGREFDRGKIAFRLGAGEVIKGWDVGCAGMAVGERRQLFIPAKLGYGKRGAPPDIPPNADLNFSVELLKA</sequence>
<dbReference type="SUPFAM" id="SSF54534">
    <property type="entry name" value="FKBP-like"/>
    <property type="match status" value="1"/>
</dbReference>
<evidence type="ECO:0000256" key="1">
    <source>
        <dbReference type="ARBA" id="ARBA00000971"/>
    </source>
</evidence>
<protein>
    <recommendedName>
        <fullName evidence="2 5">peptidylprolyl isomerase</fullName>
        <ecNumber evidence="2 5">5.2.1.8</ecNumber>
    </recommendedName>
</protein>
<evidence type="ECO:0000256" key="4">
    <source>
        <dbReference type="ARBA" id="ARBA00023235"/>
    </source>
</evidence>
<dbReference type="GO" id="GO:0003755">
    <property type="term" value="F:peptidyl-prolyl cis-trans isomerase activity"/>
    <property type="evidence" value="ECO:0007669"/>
    <property type="project" value="UniProtKB-KW"/>
</dbReference>
<dbReference type="PANTHER" id="PTHR43811:SF19">
    <property type="entry name" value="39 KDA FK506-BINDING NUCLEAR PROTEIN"/>
    <property type="match status" value="1"/>
</dbReference>
<proteinExistence type="predicted"/>
<dbReference type="PANTHER" id="PTHR43811">
    <property type="entry name" value="FKBP-TYPE PEPTIDYL-PROLYL CIS-TRANS ISOMERASE FKPA"/>
    <property type="match status" value="1"/>
</dbReference>
<keyword evidence="3 5" id="KW-0697">Rotamase</keyword>
<dbReference type="AlphaFoldDB" id="A0A8J2WXG7"/>
<evidence type="ECO:0000256" key="6">
    <source>
        <dbReference type="SAM" id="MobiDB-lite"/>
    </source>
</evidence>
<evidence type="ECO:0000256" key="3">
    <source>
        <dbReference type="ARBA" id="ARBA00023110"/>
    </source>
</evidence>
<dbReference type="Gene3D" id="1.20.120.1910">
    <property type="entry name" value="Cysteine-tRNA ligase, C-terminal anti-codon recognition domain"/>
    <property type="match status" value="1"/>
</dbReference>
<accession>A0A8J2WXG7</accession>
<dbReference type="GO" id="GO:0004812">
    <property type="term" value="F:aminoacyl-tRNA ligase activity"/>
    <property type="evidence" value="ECO:0007669"/>
    <property type="project" value="InterPro"/>
</dbReference>
<reference evidence="8" key="1">
    <citation type="submission" date="2021-11" db="EMBL/GenBank/DDBJ databases">
        <authorList>
            <consortium name="Genoscope - CEA"/>
            <person name="William W."/>
        </authorList>
    </citation>
    <scope>NUCLEOTIDE SEQUENCE</scope>
</reference>
<evidence type="ECO:0000313" key="9">
    <source>
        <dbReference type="Proteomes" id="UP000789595"/>
    </source>
</evidence>
<dbReference type="SUPFAM" id="SSF47323">
    <property type="entry name" value="Anticodon-binding domain of a subclass of class I aminoacyl-tRNA synthetases"/>
    <property type="match status" value="1"/>
</dbReference>
<dbReference type="Pfam" id="PF00254">
    <property type="entry name" value="FKBP_C"/>
    <property type="match status" value="1"/>
</dbReference>
<keyword evidence="9" id="KW-1185">Reference proteome</keyword>
<dbReference type="GO" id="GO:0005524">
    <property type="term" value="F:ATP binding"/>
    <property type="evidence" value="ECO:0007669"/>
    <property type="project" value="InterPro"/>
</dbReference>
<feature type="region of interest" description="Disordered" evidence="6">
    <location>
        <begin position="44"/>
        <end position="108"/>
    </location>
</feature>
<dbReference type="EC" id="5.2.1.8" evidence="2 5"/>
<evidence type="ECO:0000259" key="7">
    <source>
        <dbReference type="PROSITE" id="PS50059"/>
    </source>
</evidence>
<dbReference type="OrthoDB" id="1902587at2759"/>
<gene>
    <name evidence="8" type="ORF">PECAL_3P13500</name>
</gene>
<organism evidence="8 9">
    <name type="scientific">Pelagomonas calceolata</name>
    <dbReference type="NCBI Taxonomy" id="35677"/>
    <lineage>
        <taxon>Eukaryota</taxon>
        <taxon>Sar</taxon>
        <taxon>Stramenopiles</taxon>
        <taxon>Ochrophyta</taxon>
        <taxon>Pelagophyceae</taxon>
        <taxon>Pelagomonadales</taxon>
        <taxon>Pelagomonadaceae</taxon>
        <taxon>Pelagomonas</taxon>
    </lineage>
</organism>
<dbReference type="Gene3D" id="3.10.50.40">
    <property type="match status" value="1"/>
</dbReference>
<dbReference type="GO" id="GO:0000785">
    <property type="term" value="C:chromatin"/>
    <property type="evidence" value="ECO:0007669"/>
    <property type="project" value="TreeGrafter"/>
</dbReference>
<dbReference type="Proteomes" id="UP000789595">
    <property type="component" value="Unassembled WGS sequence"/>
</dbReference>
<evidence type="ECO:0000256" key="5">
    <source>
        <dbReference type="PROSITE-ProRule" id="PRU00277"/>
    </source>
</evidence>
<keyword evidence="4 5" id="KW-0413">Isomerase</keyword>
<evidence type="ECO:0000313" key="8">
    <source>
        <dbReference type="EMBL" id="CAH0371409.1"/>
    </source>
</evidence>
<comment type="catalytic activity">
    <reaction evidence="1 5">
        <text>[protein]-peptidylproline (omega=180) = [protein]-peptidylproline (omega=0)</text>
        <dbReference type="Rhea" id="RHEA:16237"/>
        <dbReference type="Rhea" id="RHEA-COMP:10747"/>
        <dbReference type="Rhea" id="RHEA-COMP:10748"/>
        <dbReference type="ChEBI" id="CHEBI:83833"/>
        <dbReference type="ChEBI" id="CHEBI:83834"/>
        <dbReference type="EC" id="5.2.1.8"/>
    </reaction>
</comment>
<dbReference type="GO" id="GO:0005730">
    <property type="term" value="C:nucleolus"/>
    <property type="evidence" value="ECO:0007669"/>
    <property type="project" value="TreeGrafter"/>
</dbReference>
<dbReference type="InterPro" id="IPR056411">
    <property type="entry name" value="CysS_C"/>
</dbReference>
<feature type="compositionally biased region" description="Acidic residues" evidence="6">
    <location>
        <begin position="62"/>
        <end position="76"/>
    </location>
</feature>
<dbReference type="GO" id="GO:0006418">
    <property type="term" value="P:tRNA aminoacylation for protein translation"/>
    <property type="evidence" value="ECO:0007669"/>
    <property type="project" value="InterPro"/>
</dbReference>
<comment type="caution">
    <text evidence="8">The sequence shown here is derived from an EMBL/GenBank/DDBJ whole genome shotgun (WGS) entry which is preliminary data.</text>
</comment>
<name>A0A8J2WXG7_9STRA</name>
<feature type="domain" description="PPIase FKBP-type" evidence="7">
    <location>
        <begin position="127"/>
        <end position="210"/>
    </location>
</feature>